<evidence type="ECO:0000256" key="8">
    <source>
        <dbReference type="ARBA" id="ARBA00022796"/>
    </source>
</evidence>
<dbReference type="PROSITE" id="PS01047">
    <property type="entry name" value="HMA_1"/>
    <property type="match status" value="3"/>
</dbReference>
<name>A0A915EVG1_9CEST</name>
<keyword evidence="6" id="KW-0479">Metal-binding</keyword>
<dbReference type="WBParaSite" id="maker-E.canG7_contigs_2100-snap-gene-0.87-mRNA-1">
    <property type="protein sequence ID" value="maker-E.canG7_contigs_2100-snap-gene-0.87-mRNA-1"/>
    <property type="gene ID" value="EcG7_01340"/>
</dbReference>
<dbReference type="InterPro" id="IPR059000">
    <property type="entry name" value="ATPase_P-type_domA"/>
</dbReference>
<dbReference type="GO" id="GO:0005507">
    <property type="term" value="F:copper ion binding"/>
    <property type="evidence" value="ECO:0007669"/>
    <property type="project" value="InterPro"/>
</dbReference>
<feature type="region of interest" description="Disordered" evidence="15">
    <location>
        <begin position="1388"/>
        <end position="1414"/>
    </location>
</feature>
<organism evidence="19 20">
    <name type="scientific">Echinococcus canadensis</name>
    <dbReference type="NCBI Taxonomy" id="519352"/>
    <lineage>
        <taxon>Eukaryota</taxon>
        <taxon>Metazoa</taxon>
        <taxon>Spiralia</taxon>
        <taxon>Lophotrochozoa</taxon>
        <taxon>Platyhelminthes</taxon>
        <taxon>Cestoda</taxon>
        <taxon>Eucestoda</taxon>
        <taxon>Cyclophyllidea</taxon>
        <taxon>Taeniidae</taxon>
        <taxon>Echinococcus</taxon>
        <taxon>Echinococcus canadensis group</taxon>
    </lineage>
</organism>
<dbReference type="FunFam" id="3.30.70.100:FF:000001">
    <property type="entry name" value="ATPase copper transporting beta"/>
    <property type="match status" value="3"/>
</dbReference>
<dbReference type="Gene3D" id="3.40.1110.10">
    <property type="entry name" value="Calcium-transporting ATPase, cytoplasmic domain N"/>
    <property type="match status" value="1"/>
</dbReference>
<dbReference type="InterPro" id="IPR023298">
    <property type="entry name" value="ATPase_P-typ_TM_dom_sf"/>
</dbReference>
<dbReference type="InterPro" id="IPR036020">
    <property type="entry name" value="WW_dom_sf"/>
</dbReference>
<dbReference type="InterPro" id="IPR023299">
    <property type="entry name" value="ATPase_P-typ_cyto_dom_N"/>
</dbReference>
<evidence type="ECO:0000256" key="6">
    <source>
        <dbReference type="ARBA" id="ARBA00022723"/>
    </source>
</evidence>
<keyword evidence="11" id="KW-1278">Translocase</keyword>
<dbReference type="PRINTS" id="PR00942">
    <property type="entry name" value="CUATPASEI"/>
</dbReference>
<evidence type="ECO:0000259" key="17">
    <source>
        <dbReference type="PROSITE" id="PS50020"/>
    </source>
</evidence>
<keyword evidence="8" id="KW-0406">Ion transport</keyword>
<dbReference type="GO" id="GO:0005802">
    <property type="term" value="C:trans-Golgi network"/>
    <property type="evidence" value="ECO:0007669"/>
    <property type="project" value="TreeGrafter"/>
</dbReference>
<evidence type="ECO:0000256" key="4">
    <source>
        <dbReference type="ARBA" id="ARBA00022448"/>
    </source>
</evidence>
<dbReference type="NCBIfam" id="TIGR00003">
    <property type="entry name" value="copper ion binding protein"/>
    <property type="match status" value="1"/>
</dbReference>
<evidence type="ECO:0000256" key="3">
    <source>
        <dbReference type="ARBA" id="ARBA00012517"/>
    </source>
</evidence>
<evidence type="ECO:0000256" key="7">
    <source>
        <dbReference type="ARBA" id="ARBA00022741"/>
    </source>
</evidence>
<feature type="region of interest" description="Disordered" evidence="15">
    <location>
        <begin position="1771"/>
        <end position="1809"/>
    </location>
</feature>
<keyword evidence="13" id="KW-0186">Copper</keyword>
<evidence type="ECO:0000256" key="13">
    <source>
        <dbReference type="ARBA" id="ARBA00023008"/>
    </source>
</evidence>
<evidence type="ECO:0000256" key="10">
    <source>
        <dbReference type="ARBA" id="ARBA00022842"/>
    </source>
</evidence>
<dbReference type="PANTHER" id="PTHR43520">
    <property type="entry name" value="ATP7, ISOFORM B"/>
    <property type="match status" value="1"/>
</dbReference>
<feature type="compositionally biased region" description="Basic residues" evidence="15">
    <location>
        <begin position="1792"/>
        <end position="1809"/>
    </location>
</feature>
<dbReference type="PRINTS" id="PR00119">
    <property type="entry name" value="CATATPASE"/>
</dbReference>
<keyword evidence="4" id="KW-0813">Transport</keyword>
<dbReference type="InterPro" id="IPR006122">
    <property type="entry name" value="HMA_Cu_ion-bd"/>
</dbReference>
<dbReference type="GO" id="GO:0140581">
    <property type="term" value="F:P-type monovalent copper transporter activity"/>
    <property type="evidence" value="ECO:0007669"/>
    <property type="project" value="UniProtKB-EC"/>
</dbReference>
<evidence type="ECO:0000256" key="16">
    <source>
        <dbReference type="SAM" id="Phobius"/>
    </source>
</evidence>
<protein>
    <recommendedName>
        <fullName evidence="3">P-type Cu(+) transporter</fullName>
        <ecNumber evidence="3">7.2.2.8</ecNumber>
    </recommendedName>
</protein>
<dbReference type="SUPFAM" id="SSF55008">
    <property type="entry name" value="HMA, heavy metal-associated domain"/>
    <property type="match status" value="3"/>
</dbReference>
<feature type="compositionally biased region" description="Polar residues" evidence="15">
    <location>
        <begin position="1425"/>
        <end position="1440"/>
    </location>
</feature>
<dbReference type="GO" id="GO:0015677">
    <property type="term" value="P:copper ion import"/>
    <property type="evidence" value="ECO:0007669"/>
    <property type="project" value="TreeGrafter"/>
</dbReference>
<dbReference type="InterPro" id="IPR036412">
    <property type="entry name" value="HAD-like_sf"/>
</dbReference>
<dbReference type="InterPro" id="IPR023214">
    <property type="entry name" value="HAD_sf"/>
</dbReference>
<dbReference type="SMART" id="SM00456">
    <property type="entry name" value="WW"/>
    <property type="match status" value="1"/>
</dbReference>
<dbReference type="SUPFAM" id="SSF51045">
    <property type="entry name" value="WW domain"/>
    <property type="match status" value="1"/>
</dbReference>
<dbReference type="InterPro" id="IPR036163">
    <property type="entry name" value="HMA_dom_sf"/>
</dbReference>
<dbReference type="GO" id="GO:0005524">
    <property type="term" value="F:ATP binding"/>
    <property type="evidence" value="ECO:0007669"/>
    <property type="project" value="UniProtKB-KW"/>
</dbReference>
<feature type="transmembrane region" description="Helical" evidence="16">
    <location>
        <begin position="655"/>
        <end position="680"/>
    </location>
</feature>
<dbReference type="GO" id="GO:0055070">
    <property type="term" value="P:copper ion homeostasis"/>
    <property type="evidence" value="ECO:0007669"/>
    <property type="project" value="TreeGrafter"/>
</dbReference>
<dbReference type="CDD" id="cd00201">
    <property type="entry name" value="WW"/>
    <property type="match status" value="1"/>
</dbReference>
<comment type="similarity">
    <text evidence="2">Belongs to the cation transport ATPase (P-type) (TC 3.A.3) family. Type IB subfamily.</text>
</comment>
<feature type="region of interest" description="Disordered" evidence="15">
    <location>
        <begin position="1425"/>
        <end position="1444"/>
    </location>
</feature>
<dbReference type="InterPro" id="IPR018303">
    <property type="entry name" value="ATPase_P-typ_P_site"/>
</dbReference>
<feature type="compositionally biased region" description="Basic and acidic residues" evidence="15">
    <location>
        <begin position="1771"/>
        <end position="1780"/>
    </location>
</feature>
<evidence type="ECO:0000256" key="15">
    <source>
        <dbReference type="SAM" id="MobiDB-lite"/>
    </source>
</evidence>
<keyword evidence="9" id="KW-0067">ATP-binding</keyword>
<dbReference type="InterPro" id="IPR017969">
    <property type="entry name" value="Heavy-metal-associated_CS"/>
</dbReference>
<evidence type="ECO:0000256" key="11">
    <source>
        <dbReference type="ARBA" id="ARBA00022967"/>
    </source>
</evidence>
<feature type="transmembrane region" description="Helical" evidence="16">
    <location>
        <begin position="686"/>
        <end position="704"/>
    </location>
</feature>
<sequence length="1809" mass="199454">MFVPCIVHIDGMTCQSCVSTIQNTLHCVSGIFVVDINLQEKQALIIHSPTQISVDKVIEVISGIGFDAHFMTNRIETSSKRGSIVPSVSSAESHPSEIRHQSFRFSSSDVAIISQYLYTLPGVIYFSIFEKESRIDLWILSNSLIDQELLCKLNKQGFTVVSADSSVAESTSAEFDPLNSLLRLPGNKAYLIVDALPSPEIEELRRRLNLASLSSLAVCRVGQAYCHLVTLSKGLDTRSIADILTGNGFPSARVASVGTGFEVYVSIYGVCCKVCEDEVLNVLRHTLPDDAFQVLMDQDEIILASHSSIPSATDFLAGLHLTQLHNAITHLGYSCHLRDLSGIHCPSKPDDFRTSITENGRTTLKSPVLSKEVKVGEMTTIDLEPTIHALKRCHLRVTGMTCSSCVQTVENALLKLPGVRSATVGLLSMKADIIYDPTLIQPSALTRQINELGFSAQILEVRRAAEIHGDEGTQTLEVTILGMTCSSCVNSIETAIKKLPGVTSASVALATKRGKVVFDSRIVGARSILKTIEDMGFDASVYKPEFKSTEDFDETKRWRCVFLTNLALGLPTMFAMMLFMLIWPHSPVGGYCHPRSYNTSKEASPTHSQPMLLSGLSWENFILWLLATPVQAISGRNFYIRAYNSLKHGMANMDVLLVMASGVAYTYSVVVVLIAMIQQWPTSPRTVFETTPMLFLFISLGRWLENLAKERTSEAVSKLLSLQAKEATLMEPQSGALNEAFSGEQLTIDTLQNYQERCIPVELVQRGDIIKILPGEKVPVDGRVIFGISSCDESLLTGESMPVPKTVDNIVVGGAINLTGLLYIQATHIGSESALAQIIALIEDAQSSKAPIQQLADRISGFFVPCIILLSLASLIFWIVLGFCRSSSIRGYTPECSLVGAVLDQAFRVAVNVLTIACPCSLGLATPTAVMVGTGVGALHGILIKGGQPLENLRKVSTILFDKTGTITVGRPQISRIVMFMPATPSNPESKNQKVDPHTPTSPSRLLYMVGSAESTAQHPIATAIVRMLRSAQSAFIDQPNGSIWKSEFAKVINAETSPGYGMSCDVIVSPEDCPSGPELPRPTRLPSDRQSAQQTQFYADYDAALRMELDYYSVRWNSDNSPLSWASGFQCDSRRHLPSAHRQSEVGIRDVYSEVIPAHKAMQVRQIQTRHVKASGNGLSKLNQTAMKNGKVEGDTHCSDERVAFLQSSKHPDTLDQTAETSLLEYSYYDTDDDDSDASLYLYPGDLGVPTERSGCKRFFDDRKGKYTYIGQRNKRQWRNRRCFCRHGAWCGICPTAPRQRKREFVAMIGDGINDSPALSQADVGIAIGCGADVAVATADVVLVRNDLVDVVAAISLSRATVRRIPMEEAHGSVARVAEILEAIDKQRPHHRSGNTSWMTSGGKHHDNRRPTTDHVVLDYISGTSKTRQHPEQSINNHESGQRHIGNVQKKLNELQRNATASSKGKMREKISLINDMAFVGMMKDIERDPSLAKRYGVDLSDDQFGTMKEKLKKIQEAKQSKVHKSEKKKSAAPIAPVPVVSKPITYEWKEVKTTDGRMYYWNKKTGVTQWERPKTSIQPANDSECVSQEKKRLDQFLFNRLVELSESGVSEASTAVCQAFGASPDESQSPLPPPDVTRIVTTECSIPQDKPVTMVPSSEKRPRINLLGEWEPVIPEEPAENASMYSVSEELEPVKPESDIKLRITSFASKTFKGDEAKLQEIMEKAELLSHLSEVNEADISSHYRLKFEEKQAPVSSAAKRAVHKIEFRPKSDPEIKPEPCVTPMPPIPFKRKANVSRNLRRRNNDD</sequence>
<dbReference type="PROSITE" id="PS00154">
    <property type="entry name" value="ATPASE_E1_E2"/>
    <property type="match status" value="1"/>
</dbReference>
<keyword evidence="7" id="KW-0547">Nucleotide-binding</keyword>
<proteinExistence type="inferred from homology"/>
<dbReference type="PROSITE" id="PS01159">
    <property type="entry name" value="WW_DOMAIN_1"/>
    <property type="match status" value="1"/>
</dbReference>
<evidence type="ECO:0000313" key="19">
    <source>
        <dbReference type="Proteomes" id="UP000887562"/>
    </source>
</evidence>
<feature type="region of interest" description="Disordered" evidence="15">
    <location>
        <begin position="1073"/>
        <end position="1092"/>
    </location>
</feature>
<feature type="transmembrane region" description="Helical" evidence="16">
    <location>
        <begin position="562"/>
        <end position="583"/>
    </location>
</feature>
<dbReference type="GO" id="GO:0043682">
    <property type="term" value="F:P-type divalent copper transporter activity"/>
    <property type="evidence" value="ECO:0007669"/>
    <property type="project" value="TreeGrafter"/>
</dbReference>
<evidence type="ECO:0000256" key="14">
    <source>
        <dbReference type="ARBA" id="ARBA00023136"/>
    </source>
</evidence>
<dbReference type="Gene3D" id="3.30.70.100">
    <property type="match status" value="3"/>
</dbReference>
<dbReference type="PROSITE" id="PS50846">
    <property type="entry name" value="HMA_2"/>
    <property type="match status" value="3"/>
</dbReference>
<dbReference type="Pfam" id="PF00403">
    <property type="entry name" value="HMA"/>
    <property type="match status" value="3"/>
</dbReference>
<dbReference type="Pfam" id="PF00122">
    <property type="entry name" value="E1-E2_ATPase"/>
    <property type="match status" value="1"/>
</dbReference>
<dbReference type="Gene3D" id="2.20.70.10">
    <property type="match status" value="1"/>
</dbReference>
<dbReference type="SUPFAM" id="SSF56784">
    <property type="entry name" value="HAD-like"/>
    <property type="match status" value="1"/>
</dbReference>
<keyword evidence="8" id="KW-0187">Copper transport</keyword>
<feature type="domain" description="HMA" evidence="18">
    <location>
        <begin position="474"/>
        <end position="540"/>
    </location>
</feature>
<keyword evidence="10" id="KW-0460">Magnesium</keyword>
<keyword evidence="5 16" id="KW-0812">Transmembrane</keyword>
<evidence type="ECO:0000256" key="1">
    <source>
        <dbReference type="ARBA" id="ARBA00004127"/>
    </source>
</evidence>
<dbReference type="SUPFAM" id="SSF81653">
    <property type="entry name" value="Calcium ATPase, transduction domain A"/>
    <property type="match status" value="1"/>
</dbReference>
<dbReference type="EC" id="7.2.2.8" evidence="3"/>
<dbReference type="InterPro" id="IPR006121">
    <property type="entry name" value="HMA_dom"/>
</dbReference>
<dbReference type="Gene3D" id="3.40.50.1000">
    <property type="entry name" value="HAD superfamily/HAD-like"/>
    <property type="match status" value="2"/>
</dbReference>
<dbReference type="Pfam" id="PF00397">
    <property type="entry name" value="WW"/>
    <property type="match status" value="1"/>
</dbReference>
<keyword evidence="14 16" id="KW-0472">Membrane</keyword>
<evidence type="ECO:0000256" key="2">
    <source>
        <dbReference type="ARBA" id="ARBA00006024"/>
    </source>
</evidence>
<reference evidence="20" key="1">
    <citation type="submission" date="2022-11" db="UniProtKB">
        <authorList>
            <consortium name="WormBaseParasite"/>
        </authorList>
    </citation>
    <scope>IDENTIFICATION</scope>
</reference>
<feature type="domain" description="HMA" evidence="18">
    <location>
        <begin position="3"/>
        <end position="69"/>
    </location>
</feature>
<comment type="subcellular location">
    <subcellularLocation>
        <location evidence="1">Endomembrane system</location>
        <topology evidence="1">Multi-pass membrane protein</topology>
    </subcellularLocation>
</comment>
<dbReference type="InterPro" id="IPR008250">
    <property type="entry name" value="ATPase_P-typ_transduc_dom_A_sf"/>
</dbReference>
<dbReference type="PROSITE" id="PS50020">
    <property type="entry name" value="WW_DOMAIN_2"/>
    <property type="match status" value="1"/>
</dbReference>
<evidence type="ECO:0000313" key="20">
    <source>
        <dbReference type="WBParaSite" id="maker-E.canG7_contigs_2100-snap-gene-0.87-mRNA-1"/>
    </source>
</evidence>
<feature type="transmembrane region" description="Helical" evidence="16">
    <location>
        <begin position="859"/>
        <end position="881"/>
    </location>
</feature>
<feature type="domain" description="HMA" evidence="18">
    <location>
        <begin position="391"/>
        <end position="457"/>
    </location>
</feature>
<feature type="domain" description="WW" evidence="17">
    <location>
        <begin position="1544"/>
        <end position="1577"/>
    </location>
</feature>
<dbReference type="PANTHER" id="PTHR43520:SF8">
    <property type="entry name" value="P-TYPE CU(+) TRANSPORTER"/>
    <property type="match status" value="1"/>
</dbReference>
<keyword evidence="19" id="KW-1185">Reference proteome</keyword>
<evidence type="ECO:0000256" key="12">
    <source>
        <dbReference type="ARBA" id="ARBA00022989"/>
    </source>
</evidence>
<evidence type="ECO:0000256" key="9">
    <source>
        <dbReference type="ARBA" id="ARBA00022840"/>
    </source>
</evidence>
<evidence type="ECO:0000256" key="5">
    <source>
        <dbReference type="ARBA" id="ARBA00022692"/>
    </source>
</evidence>
<dbReference type="GO" id="GO:0005886">
    <property type="term" value="C:plasma membrane"/>
    <property type="evidence" value="ECO:0007669"/>
    <property type="project" value="TreeGrafter"/>
</dbReference>
<accession>A0A915EVG1</accession>
<dbReference type="SUPFAM" id="SSF81660">
    <property type="entry name" value="Metal cation-transporting ATPase, ATP-binding domain N"/>
    <property type="match status" value="1"/>
</dbReference>
<feature type="transmembrane region" description="Helical" evidence="16">
    <location>
        <begin position="621"/>
        <end position="643"/>
    </location>
</feature>
<dbReference type="CDD" id="cd00371">
    <property type="entry name" value="HMA"/>
    <property type="match status" value="3"/>
</dbReference>
<evidence type="ECO:0000259" key="18">
    <source>
        <dbReference type="PROSITE" id="PS50846"/>
    </source>
</evidence>
<dbReference type="InterPro" id="IPR001202">
    <property type="entry name" value="WW_dom"/>
</dbReference>
<dbReference type="FunFam" id="2.70.150.10:FF:000002">
    <property type="entry name" value="Copper-transporting ATPase 1, putative"/>
    <property type="match status" value="1"/>
</dbReference>
<dbReference type="SUPFAM" id="SSF81665">
    <property type="entry name" value="Calcium ATPase, transmembrane domain M"/>
    <property type="match status" value="1"/>
</dbReference>
<dbReference type="Proteomes" id="UP000887562">
    <property type="component" value="Unplaced"/>
</dbReference>
<dbReference type="Gene3D" id="2.70.150.10">
    <property type="entry name" value="Calcium-transporting ATPase, cytoplasmic transduction domain A"/>
    <property type="match status" value="1"/>
</dbReference>
<keyword evidence="12 16" id="KW-1133">Transmembrane helix</keyword>